<feature type="transmembrane region" description="Helical" evidence="8">
    <location>
        <begin position="575"/>
        <end position="595"/>
    </location>
</feature>
<dbReference type="Pfam" id="PF03600">
    <property type="entry name" value="CitMHS"/>
    <property type="match status" value="1"/>
</dbReference>
<dbReference type="InParanoid" id="A0A1X7UZZ2"/>
<feature type="transmembrane region" description="Helical" evidence="8">
    <location>
        <begin position="533"/>
        <end position="555"/>
    </location>
</feature>
<dbReference type="Proteomes" id="UP000007879">
    <property type="component" value="Unassembled WGS sequence"/>
</dbReference>
<evidence type="ECO:0000256" key="5">
    <source>
        <dbReference type="ARBA" id="ARBA00022692"/>
    </source>
</evidence>
<comment type="similarity">
    <text evidence="2">Belongs to the CitM (TC 2.A.11) transporter family.</text>
</comment>
<evidence type="ECO:0000313" key="11">
    <source>
        <dbReference type="Proteomes" id="UP000007879"/>
    </source>
</evidence>
<feature type="transmembrane region" description="Helical" evidence="8">
    <location>
        <begin position="222"/>
        <end position="244"/>
    </location>
</feature>
<dbReference type="InterPro" id="IPR004680">
    <property type="entry name" value="Cit_transptr-like_dom"/>
</dbReference>
<dbReference type="PRINTS" id="PR00758">
    <property type="entry name" value="ARSENICPUMP"/>
</dbReference>
<feature type="domain" description="Citrate transporter-like" evidence="9">
    <location>
        <begin position="63"/>
        <end position="541"/>
    </location>
</feature>
<feature type="transmembrane region" description="Helical" evidence="8">
    <location>
        <begin position="446"/>
        <end position="474"/>
    </location>
</feature>
<evidence type="ECO:0000256" key="2">
    <source>
        <dbReference type="ARBA" id="ARBA00009843"/>
    </source>
</evidence>
<name>A0A1X7UZZ2_AMPQE</name>
<proteinExistence type="inferred from homology"/>
<organism evidence="10">
    <name type="scientific">Amphimedon queenslandica</name>
    <name type="common">Sponge</name>
    <dbReference type="NCBI Taxonomy" id="400682"/>
    <lineage>
        <taxon>Eukaryota</taxon>
        <taxon>Metazoa</taxon>
        <taxon>Porifera</taxon>
        <taxon>Demospongiae</taxon>
        <taxon>Heteroscleromorpha</taxon>
        <taxon>Haplosclerida</taxon>
        <taxon>Niphatidae</taxon>
        <taxon>Amphimedon</taxon>
    </lineage>
</organism>
<gene>
    <name evidence="10" type="primary">100634604</name>
</gene>
<reference evidence="11" key="1">
    <citation type="journal article" date="2010" name="Nature">
        <title>The Amphimedon queenslandica genome and the evolution of animal complexity.</title>
        <authorList>
            <person name="Srivastava M."/>
            <person name="Simakov O."/>
            <person name="Chapman J."/>
            <person name="Fahey B."/>
            <person name="Gauthier M.E."/>
            <person name="Mitros T."/>
            <person name="Richards G.S."/>
            <person name="Conaco C."/>
            <person name="Dacre M."/>
            <person name="Hellsten U."/>
            <person name="Larroux C."/>
            <person name="Putnam N.H."/>
            <person name="Stanke M."/>
            <person name="Adamska M."/>
            <person name="Darling A."/>
            <person name="Degnan S.M."/>
            <person name="Oakley T.H."/>
            <person name="Plachetzki D.C."/>
            <person name="Zhai Y."/>
            <person name="Adamski M."/>
            <person name="Calcino A."/>
            <person name="Cummins S.F."/>
            <person name="Goodstein D.M."/>
            <person name="Harris C."/>
            <person name="Jackson D.J."/>
            <person name="Leys S.P."/>
            <person name="Shu S."/>
            <person name="Woodcroft B.J."/>
            <person name="Vervoort M."/>
            <person name="Kosik K.S."/>
            <person name="Manning G."/>
            <person name="Degnan B.M."/>
            <person name="Rokhsar D.S."/>
        </authorList>
    </citation>
    <scope>NUCLEOTIDE SEQUENCE [LARGE SCALE GENOMIC DNA]</scope>
</reference>
<dbReference type="OMA" id="KQRRWKV"/>
<evidence type="ECO:0000256" key="4">
    <source>
        <dbReference type="ARBA" id="ARBA00022475"/>
    </source>
</evidence>
<evidence type="ECO:0000256" key="8">
    <source>
        <dbReference type="SAM" id="Phobius"/>
    </source>
</evidence>
<dbReference type="eggNOG" id="KOG2639">
    <property type="taxonomic scope" value="Eukaryota"/>
</dbReference>
<dbReference type="OrthoDB" id="442352at2759"/>
<feature type="transmembrane region" description="Helical" evidence="8">
    <location>
        <begin position="40"/>
        <end position="57"/>
    </location>
</feature>
<evidence type="ECO:0000256" key="7">
    <source>
        <dbReference type="ARBA" id="ARBA00023136"/>
    </source>
</evidence>
<dbReference type="InterPro" id="IPR000802">
    <property type="entry name" value="Arsenical_pump_ArsB"/>
</dbReference>
<dbReference type="KEGG" id="aqu:100634604"/>
<dbReference type="EnsemblMetazoa" id="Aqu2.1.33550_001">
    <property type="protein sequence ID" value="Aqu2.1.33550_001"/>
    <property type="gene ID" value="Aqu2.1.33550"/>
</dbReference>
<accession>A0A1X7UZZ2</accession>
<feature type="transmembrane region" description="Helical" evidence="8">
    <location>
        <begin position="387"/>
        <end position="408"/>
    </location>
</feature>
<feature type="transmembrane region" description="Helical" evidence="8">
    <location>
        <begin position="489"/>
        <end position="513"/>
    </location>
</feature>
<keyword evidence="3" id="KW-0813">Transport</keyword>
<dbReference type="GO" id="GO:0015105">
    <property type="term" value="F:arsenite transmembrane transporter activity"/>
    <property type="evidence" value="ECO:0007669"/>
    <property type="project" value="InterPro"/>
</dbReference>
<dbReference type="GO" id="GO:0005886">
    <property type="term" value="C:plasma membrane"/>
    <property type="evidence" value="ECO:0007669"/>
    <property type="project" value="UniProtKB-SubCell"/>
</dbReference>
<feature type="transmembrane region" description="Helical" evidence="8">
    <location>
        <begin position="98"/>
        <end position="116"/>
    </location>
</feature>
<evidence type="ECO:0000313" key="10">
    <source>
        <dbReference type="EnsemblMetazoa" id="Aqu2.1.33550_001"/>
    </source>
</evidence>
<evidence type="ECO:0000256" key="6">
    <source>
        <dbReference type="ARBA" id="ARBA00022989"/>
    </source>
</evidence>
<evidence type="ECO:0000259" key="9">
    <source>
        <dbReference type="Pfam" id="PF03600"/>
    </source>
</evidence>
<dbReference type="EnsemblMetazoa" id="XM_003386121.3">
    <property type="protein sequence ID" value="XP_003386169.1"/>
    <property type="gene ID" value="LOC100634604"/>
</dbReference>
<keyword evidence="4" id="KW-1003">Cell membrane</keyword>
<dbReference type="PANTHER" id="PTHR43302:SF5">
    <property type="entry name" value="TRANSPORTER ARSB-RELATED"/>
    <property type="match status" value="1"/>
</dbReference>
<keyword evidence="7 8" id="KW-0472">Membrane</keyword>
<protein>
    <recommendedName>
        <fullName evidence="9">Citrate transporter-like domain-containing protein</fullName>
    </recommendedName>
</protein>
<feature type="transmembrane region" description="Helical" evidence="8">
    <location>
        <begin position="140"/>
        <end position="170"/>
    </location>
</feature>
<dbReference type="STRING" id="400682.A0A1X7UZZ2"/>
<evidence type="ECO:0000256" key="3">
    <source>
        <dbReference type="ARBA" id="ARBA00022448"/>
    </source>
</evidence>
<feature type="transmembrane region" description="Helical" evidence="8">
    <location>
        <begin position="69"/>
        <end position="86"/>
    </location>
</feature>
<keyword evidence="6 8" id="KW-1133">Transmembrane helix</keyword>
<reference evidence="10" key="2">
    <citation type="submission" date="2017-05" db="UniProtKB">
        <authorList>
            <consortium name="EnsemblMetazoa"/>
        </authorList>
    </citation>
    <scope>IDENTIFICATION</scope>
</reference>
<keyword evidence="11" id="KW-1185">Reference proteome</keyword>
<feature type="transmembrane region" description="Helical" evidence="8">
    <location>
        <begin position="182"/>
        <end position="202"/>
    </location>
</feature>
<comment type="subcellular location">
    <subcellularLocation>
        <location evidence="1">Cell membrane</location>
        <topology evidence="1">Multi-pass membrane protein</topology>
    </subcellularLocation>
</comment>
<sequence>MHDAVAQFAVHHSLREGDVNMGGGGGGGDEEVCAANDPNLYIKIMGTIIFVVVWPFIVLDMKWFPLGRPAAALLGGVLMVVFNIVSQAEVYEIEGEKGNLQTMFLLVGMMILSYYFDREGLLRLVSLWIFGHGNKPFHAILWKVCILSAALSAFVTNDATCLVVTPLLLSAFCKQGRNRKELLPLCLGIATSANIGSAATVFGNPQNAFIASAAGVALIDFFIAELPAALIGTAVSIGLLYIFFFRIIFKKGRYAEEEDGTESIRDRNTGYRIPGDLAEERASVALSYDQSGNPTTSQLAKERELMYSTEKISGSSSFHQMPKDQHVPRSASNPVLKGGAPAIKVENVDKQNGVDMVEPAAEDNTGGGDYEVDIRPLKDRSIRDKIFILWLLFISVLLVVLLAIPPPPTVNSEFNLGCIPIASAVLTMLADTIINKRYAYESMLKIDWTVILMFMGLFIWLGGFQNTCFPYIIFNELAPYMNLYKFEGVLLFSVFVIIGSNIFSNVPLVILIVHRIDELCGDVQCEGPLGGLLLAWISTIAGNFTLIGSVANLIVAEKARSSADYRLTFWNYIKFGFISTIVVIYLALPIVYFLGRVA</sequence>
<evidence type="ECO:0000256" key="1">
    <source>
        <dbReference type="ARBA" id="ARBA00004651"/>
    </source>
</evidence>
<dbReference type="PANTHER" id="PTHR43302">
    <property type="entry name" value="TRANSPORTER ARSB-RELATED"/>
    <property type="match status" value="1"/>
</dbReference>
<keyword evidence="5 8" id="KW-0812">Transmembrane</keyword>
<dbReference type="AlphaFoldDB" id="A0A1X7UZZ2"/>